<dbReference type="InterPro" id="IPR017930">
    <property type="entry name" value="Myb_dom"/>
</dbReference>
<dbReference type="GO" id="GO:0003677">
    <property type="term" value="F:DNA binding"/>
    <property type="evidence" value="ECO:0007669"/>
    <property type="project" value="UniProtKB-KW"/>
</dbReference>
<dbReference type="PROSITE" id="PS51294">
    <property type="entry name" value="HTH_MYB"/>
    <property type="match status" value="1"/>
</dbReference>
<feature type="non-terminal residue" evidence="7">
    <location>
        <position position="1"/>
    </location>
</feature>
<reference evidence="7" key="2">
    <citation type="journal article" date="2023" name="Plants (Basel)">
        <title>Annotation of the Turnera subulata (Passifloraceae) Draft Genome Reveals the S-Locus Evolved after the Divergence of Turneroideae from Passifloroideae in a Stepwise Manner.</title>
        <authorList>
            <person name="Henning P.M."/>
            <person name="Roalson E.H."/>
            <person name="Mir W."/>
            <person name="McCubbin A.G."/>
            <person name="Shore J.S."/>
        </authorList>
    </citation>
    <scope>NUCLEOTIDE SEQUENCE</scope>
    <source>
        <strain evidence="7">F60SS</strain>
    </source>
</reference>
<dbReference type="InterPro" id="IPR001005">
    <property type="entry name" value="SANT/Myb"/>
</dbReference>
<dbReference type="PANTHER" id="PTHR10641:SF1413">
    <property type="entry name" value="MYB-RELATED PROTEIN MYB4"/>
    <property type="match status" value="1"/>
</dbReference>
<dbReference type="Pfam" id="PF00249">
    <property type="entry name" value="Myb_DNA-binding"/>
    <property type="match status" value="2"/>
</dbReference>
<reference evidence="7" key="1">
    <citation type="submission" date="2022-02" db="EMBL/GenBank/DDBJ databases">
        <authorList>
            <person name="Henning P.M."/>
            <person name="McCubbin A.G."/>
            <person name="Shore J.S."/>
        </authorList>
    </citation>
    <scope>NUCLEOTIDE SEQUENCE</scope>
    <source>
        <strain evidence="7">F60SS</strain>
        <tissue evidence="7">Leaves</tissue>
    </source>
</reference>
<keyword evidence="8" id="KW-1185">Reference proteome</keyword>
<dbReference type="PROSITE" id="PS50090">
    <property type="entry name" value="MYB_LIKE"/>
    <property type="match status" value="1"/>
</dbReference>
<organism evidence="7 8">
    <name type="scientific">Turnera subulata</name>
    <dbReference type="NCBI Taxonomy" id="218843"/>
    <lineage>
        <taxon>Eukaryota</taxon>
        <taxon>Viridiplantae</taxon>
        <taxon>Streptophyta</taxon>
        <taxon>Embryophyta</taxon>
        <taxon>Tracheophyta</taxon>
        <taxon>Spermatophyta</taxon>
        <taxon>Magnoliopsida</taxon>
        <taxon>eudicotyledons</taxon>
        <taxon>Gunneridae</taxon>
        <taxon>Pentapetalae</taxon>
        <taxon>rosids</taxon>
        <taxon>fabids</taxon>
        <taxon>Malpighiales</taxon>
        <taxon>Passifloraceae</taxon>
        <taxon>Turnera</taxon>
    </lineage>
</organism>
<feature type="domain" description="Myb-like" evidence="5">
    <location>
        <begin position="10"/>
        <end position="87"/>
    </location>
</feature>
<feature type="compositionally biased region" description="Polar residues" evidence="4">
    <location>
        <begin position="122"/>
        <end position="145"/>
    </location>
</feature>
<evidence type="ECO:0000313" key="8">
    <source>
        <dbReference type="Proteomes" id="UP001141552"/>
    </source>
</evidence>
<dbReference type="Gene3D" id="1.10.10.60">
    <property type="entry name" value="Homeodomain-like"/>
    <property type="match status" value="1"/>
</dbReference>
<dbReference type="OrthoDB" id="2143914at2759"/>
<dbReference type="SUPFAM" id="SSF46689">
    <property type="entry name" value="Homeodomain-like"/>
    <property type="match status" value="1"/>
</dbReference>
<protein>
    <submittedName>
        <fullName evidence="7">Uncharacterized protein</fullName>
    </submittedName>
</protein>
<comment type="caution">
    <text evidence="7">The sequence shown here is derived from an EMBL/GenBank/DDBJ whole genome shotgun (WGS) entry which is preliminary data.</text>
</comment>
<feature type="region of interest" description="Disordered" evidence="4">
    <location>
        <begin position="91"/>
        <end position="145"/>
    </location>
</feature>
<dbReference type="GO" id="GO:0005634">
    <property type="term" value="C:nucleus"/>
    <property type="evidence" value="ECO:0007669"/>
    <property type="project" value="UniProtKB-SubCell"/>
</dbReference>
<evidence type="ECO:0000256" key="4">
    <source>
        <dbReference type="SAM" id="MobiDB-lite"/>
    </source>
</evidence>
<dbReference type="Proteomes" id="UP001141552">
    <property type="component" value="Unassembled WGS sequence"/>
</dbReference>
<dbReference type="InterPro" id="IPR009057">
    <property type="entry name" value="Homeodomain-like_sf"/>
</dbReference>
<name>A0A9Q0F8G9_9ROSI</name>
<dbReference type="AlphaFoldDB" id="A0A9Q0F8G9"/>
<dbReference type="InterPro" id="IPR015495">
    <property type="entry name" value="Myb_TF_plants"/>
</dbReference>
<evidence type="ECO:0000259" key="5">
    <source>
        <dbReference type="PROSITE" id="PS50090"/>
    </source>
</evidence>
<dbReference type="PANTHER" id="PTHR10641">
    <property type="entry name" value="MYB FAMILY TRANSCRIPTION FACTOR"/>
    <property type="match status" value="1"/>
</dbReference>
<sequence>KMVRAPCCEKMGLKRGPWTHQEDQILISYIQKHGHSNWRALPKQAGTGEKVLMTVRYSLVLYRWSAIAAKLPGRTDNEIKNVWHTHLKKRLKQKHGQKMANSGIPPHSGIKNPRCEPPVLSPQPSSTDNSSVTDPSNYIPTAETSSTVDSIKAENIDVPETLPVIDQDFWFEPELVENSSLSSSSAAFFDELQSHIPVTYGAMSDDGMDFWYNIFIKSGGIEEKI</sequence>
<gene>
    <name evidence="7" type="ORF">Tsubulata_001207</name>
</gene>
<dbReference type="SMART" id="SM00717">
    <property type="entry name" value="SANT"/>
    <property type="match status" value="1"/>
</dbReference>
<keyword evidence="2" id="KW-0238">DNA-binding</keyword>
<evidence type="ECO:0000256" key="1">
    <source>
        <dbReference type="ARBA" id="ARBA00004123"/>
    </source>
</evidence>
<dbReference type="EMBL" id="JAKUCV010006825">
    <property type="protein sequence ID" value="KAJ4825711.1"/>
    <property type="molecule type" value="Genomic_DNA"/>
</dbReference>
<evidence type="ECO:0000313" key="7">
    <source>
        <dbReference type="EMBL" id="KAJ4825711.1"/>
    </source>
</evidence>
<evidence type="ECO:0000256" key="3">
    <source>
        <dbReference type="ARBA" id="ARBA00023242"/>
    </source>
</evidence>
<feature type="domain" description="HTH myb-type" evidence="6">
    <location>
        <begin position="10"/>
        <end position="91"/>
    </location>
</feature>
<keyword evidence="3" id="KW-0539">Nucleus</keyword>
<evidence type="ECO:0000256" key="2">
    <source>
        <dbReference type="ARBA" id="ARBA00023125"/>
    </source>
</evidence>
<proteinExistence type="predicted"/>
<comment type="subcellular location">
    <subcellularLocation>
        <location evidence="1">Nucleus</location>
    </subcellularLocation>
</comment>
<dbReference type="CDD" id="cd00167">
    <property type="entry name" value="SANT"/>
    <property type="match status" value="1"/>
</dbReference>
<accession>A0A9Q0F8G9</accession>
<evidence type="ECO:0000259" key="6">
    <source>
        <dbReference type="PROSITE" id="PS51294"/>
    </source>
</evidence>